<keyword evidence="3" id="KW-1185">Reference proteome</keyword>
<keyword evidence="2" id="KW-0695">RNA-directed DNA polymerase</keyword>
<keyword evidence="2" id="KW-0808">Transferase</keyword>
<dbReference type="InterPro" id="IPR043128">
    <property type="entry name" value="Rev_trsase/Diguanyl_cyclase"/>
</dbReference>
<dbReference type="SUPFAM" id="SSF56672">
    <property type="entry name" value="DNA/RNA polymerases"/>
    <property type="match status" value="1"/>
</dbReference>
<dbReference type="Proteomes" id="UP001151760">
    <property type="component" value="Unassembled WGS sequence"/>
</dbReference>
<reference evidence="2" key="1">
    <citation type="journal article" date="2022" name="Int. J. Mol. Sci.">
        <title>Draft Genome of Tanacetum Coccineum: Genomic Comparison of Closely Related Tanacetum-Family Plants.</title>
        <authorList>
            <person name="Yamashiro T."/>
            <person name="Shiraishi A."/>
            <person name="Nakayama K."/>
            <person name="Satake H."/>
        </authorList>
    </citation>
    <scope>NUCLEOTIDE SEQUENCE</scope>
</reference>
<gene>
    <name evidence="2" type="ORF">Tco_0707281</name>
</gene>
<dbReference type="SUPFAM" id="SSF53098">
    <property type="entry name" value="Ribonuclease H-like"/>
    <property type="match status" value="1"/>
</dbReference>
<dbReference type="EMBL" id="BQNB010010231">
    <property type="protein sequence ID" value="GJS74440.1"/>
    <property type="molecule type" value="Genomic_DNA"/>
</dbReference>
<protein>
    <submittedName>
        <fullName evidence="2">Reverse transcriptase domain-containing protein</fullName>
    </submittedName>
</protein>
<dbReference type="Gene3D" id="3.30.420.10">
    <property type="entry name" value="Ribonuclease H-like superfamily/Ribonuclease H"/>
    <property type="match status" value="1"/>
</dbReference>
<dbReference type="InterPro" id="IPR043502">
    <property type="entry name" value="DNA/RNA_pol_sf"/>
</dbReference>
<organism evidence="2 3">
    <name type="scientific">Tanacetum coccineum</name>
    <dbReference type="NCBI Taxonomy" id="301880"/>
    <lineage>
        <taxon>Eukaryota</taxon>
        <taxon>Viridiplantae</taxon>
        <taxon>Streptophyta</taxon>
        <taxon>Embryophyta</taxon>
        <taxon>Tracheophyta</taxon>
        <taxon>Spermatophyta</taxon>
        <taxon>Magnoliopsida</taxon>
        <taxon>eudicotyledons</taxon>
        <taxon>Gunneridae</taxon>
        <taxon>Pentapetalae</taxon>
        <taxon>asterids</taxon>
        <taxon>campanulids</taxon>
        <taxon>Asterales</taxon>
        <taxon>Asteraceae</taxon>
        <taxon>Asteroideae</taxon>
        <taxon>Anthemideae</taxon>
        <taxon>Anthemidinae</taxon>
        <taxon>Tanacetum</taxon>
    </lineage>
</organism>
<dbReference type="Pfam" id="PF17919">
    <property type="entry name" value="RT_RNaseH_2"/>
    <property type="match status" value="1"/>
</dbReference>
<name>A0ABQ4YBV1_9ASTR</name>
<comment type="caution">
    <text evidence="2">The sequence shown here is derived from an EMBL/GenBank/DDBJ whole genome shotgun (WGS) entry which is preliminary data.</text>
</comment>
<accession>A0ABQ4YBV1</accession>
<evidence type="ECO:0000313" key="3">
    <source>
        <dbReference type="Proteomes" id="UP001151760"/>
    </source>
</evidence>
<dbReference type="PANTHER" id="PTHR48475:SF2">
    <property type="entry name" value="RIBONUCLEASE H"/>
    <property type="match status" value="1"/>
</dbReference>
<proteinExistence type="predicted"/>
<dbReference type="InterPro" id="IPR041577">
    <property type="entry name" value="RT_RNaseH_2"/>
</dbReference>
<dbReference type="InterPro" id="IPR036397">
    <property type="entry name" value="RNaseH_sf"/>
</dbReference>
<dbReference type="InterPro" id="IPR012337">
    <property type="entry name" value="RNaseH-like_sf"/>
</dbReference>
<feature type="domain" description="Reverse transcriptase/retrotransposon-derived protein RNase H-like" evidence="1">
    <location>
        <begin position="26"/>
        <end position="124"/>
    </location>
</feature>
<evidence type="ECO:0000313" key="2">
    <source>
        <dbReference type="EMBL" id="GJS74440.1"/>
    </source>
</evidence>
<dbReference type="GO" id="GO:0003964">
    <property type="term" value="F:RNA-directed DNA polymerase activity"/>
    <property type="evidence" value="ECO:0007669"/>
    <property type="project" value="UniProtKB-KW"/>
</dbReference>
<dbReference type="Gene3D" id="3.30.70.270">
    <property type="match status" value="1"/>
</dbReference>
<sequence length="251" mass="28382">MSKSAENSLPFFKTLKKCTNKSNFQWTAEAEMAFKQMKKLIAELPMLTAPKEKKELIIYLAAASEAISAVLMTEKDGKQMLVYFVSGALQGPEINYTLMEKLILALVSASKRLKRYFQTHTIIVITDQPIKQILLNPEVTGRLLKWSFELEEHDIHYRSRTSVKGQILADFIVERPEDDSPDTPMEDKKELSDPWILFTDGSSCINGSGAGPILTSPEGMEFTYALRFRFDVTNSKDEYEALIAGLRIADK</sequence>
<reference evidence="2" key="2">
    <citation type="submission" date="2022-01" db="EMBL/GenBank/DDBJ databases">
        <authorList>
            <person name="Yamashiro T."/>
            <person name="Shiraishi A."/>
            <person name="Satake H."/>
            <person name="Nakayama K."/>
        </authorList>
    </citation>
    <scope>NUCLEOTIDE SEQUENCE</scope>
</reference>
<evidence type="ECO:0000259" key="1">
    <source>
        <dbReference type="Pfam" id="PF17919"/>
    </source>
</evidence>
<keyword evidence="2" id="KW-0548">Nucleotidyltransferase</keyword>
<dbReference type="PANTHER" id="PTHR48475">
    <property type="entry name" value="RIBONUCLEASE H"/>
    <property type="match status" value="1"/>
</dbReference>